<dbReference type="InterPro" id="IPR036736">
    <property type="entry name" value="ACP-like_sf"/>
</dbReference>
<evidence type="ECO:0000259" key="4">
    <source>
        <dbReference type="PROSITE" id="PS50075"/>
    </source>
</evidence>
<dbReference type="EMBL" id="WHZZ01000001">
    <property type="protein sequence ID" value="MQL46729.1"/>
    <property type="molecule type" value="Genomic_DNA"/>
</dbReference>
<dbReference type="Pfam" id="PF00501">
    <property type="entry name" value="AMP-binding"/>
    <property type="match status" value="3"/>
</dbReference>
<dbReference type="PANTHER" id="PTHR45527">
    <property type="entry name" value="NONRIBOSOMAL PEPTIDE SYNTHETASE"/>
    <property type="match status" value="1"/>
</dbReference>
<dbReference type="CDD" id="cd05930">
    <property type="entry name" value="A_NRPS"/>
    <property type="match status" value="2"/>
</dbReference>
<accession>A0A7C9KSZ4</accession>
<dbReference type="PROSITE" id="PS50075">
    <property type="entry name" value="CARRIER"/>
    <property type="match status" value="1"/>
</dbReference>
<dbReference type="InterPro" id="IPR001242">
    <property type="entry name" value="Condensation_dom"/>
</dbReference>
<dbReference type="GO" id="GO:0003824">
    <property type="term" value="F:catalytic activity"/>
    <property type="evidence" value="ECO:0007669"/>
    <property type="project" value="InterPro"/>
</dbReference>
<comment type="similarity">
    <text evidence="1">Belongs to the ATP-dependent AMP-binding enzyme family.</text>
</comment>
<reference evidence="5 6" key="1">
    <citation type="journal article" date="2019" name="Nature">
        <title>A new antibiotic selectively kills Gram-negative pathogens.</title>
        <authorList>
            <person name="Imai Y."/>
            <person name="Meyer K.J."/>
            <person name="Iinishi A."/>
            <person name="Favre-Godal Q."/>
            <person name="Green R."/>
            <person name="Manuse S."/>
            <person name="Caboni M."/>
            <person name="Mori M."/>
            <person name="Niles S."/>
            <person name="Ghiglieri M."/>
            <person name="Honrao C."/>
            <person name="Ma X."/>
            <person name="Guo J.J."/>
            <person name="Makriyannis A."/>
            <person name="Linares-Otoya L."/>
            <person name="Boehringer N."/>
            <person name="Wuisan Z.G."/>
            <person name="Kaur H."/>
            <person name="Wu R."/>
            <person name="Mateus A."/>
            <person name="Typas A."/>
            <person name="Savitski M.M."/>
            <person name="Espinoza J.L."/>
            <person name="O'Rourke A."/>
            <person name="Nelson K.E."/>
            <person name="Hiller S."/>
            <person name="Noinaj N."/>
            <person name="Schaeberle T.F."/>
            <person name="D'Onofrio A."/>
            <person name="Lewis K."/>
        </authorList>
    </citation>
    <scope>NUCLEOTIDE SEQUENCE [LARGE SCALE GENOMIC DNA]</scope>
    <source>
        <strain evidence="5 6">HGB 1456</strain>
    </source>
</reference>
<organism evidence="5 6">
    <name type="scientific">Photorhabdus khanii</name>
    <dbReference type="NCBI Taxonomy" id="1004150"/>
    <lineage>
        <taxon>Bacteria</taxon>
        <taxon>Pseudomonadati</taxon>
        <taxon>Pseudomonadota</taxon>
        <taxon>Gammaproteobacteria</taxon>
        <taxon>Enterobacterales</taxon>
        <taxon>Morganellaceae</taxon>
        <taxon>Photorhabdus</taxon>
    </lineage>
</organism>
<dbReference type="InterPro" id="IPR000873">
    <property type="entry name" value="AMP-dep_synth/lig_dom"/>
</dbReference>
<dbReference type="PROSITE" id="PS00455">
    <property type="entry name" value="AMP_BINDING"/>
    <property type="match status" value="3"/>
</dbReference>
<dbReference type="InterPro" id="IPR010071">
    <property type="entry name" value="AA_adenyl_dom"/>
</dbReference>
<dbReference type="GO" id="GO:0071766">
    <property type="term" value="P:Actinobacterium-type cell wall biogenesis"/>
    <property type="evidence" value="ECO:0007669"/>
    <property type="project" value="UniProtKB-ARBA"/>
</dbReference>
<dbReference type="GO" id="GO:0044550">
    <property type="term" value="P:secondary metabolite biosynthetic process"/>
    <property type="evidence" value="ECO:0007669"/>
    <property type="project" value="TreeGrafter"/>
</dbReference>
<dbReference type="Pfam" id="PF00668">
    <property type="entry name" value="Condensation"/>
    <property type="match status" value="2"/>
</dbReference>
<gene>
    <name evidence="5" type="ORF">GEA64_01475</name>
</gene>
<dbReference type="InterPro" id="IPR042099">
    <property type="entry name" value="ANL_N_sf"/>
</dbReference>
<dbReference type="FunFam" id="3.40.50.12780:FF:000013">
    <property type="entry name" value="Long-chain-fatty-acid--AMP ligase FadD32"/>
    <property type="match status" value="1"/>
</dbReference>
<evidence type="ECO:0000313" key="6">
    <source>
        <dbReference type="Proteomes" id="UP000481739"/>
    </source>
</evidence>
<evidence type="ECO:0000256" key="3">
    <source>
        <dbReference type="ARBA" id="ARBA00023098"/>
    </source>
</evidence>
<dbReference type="InterPro" id="IPR040097">
    <property type="entry name" value="FAAL/FAAC"/>
</dbReference>
<evidence type="ECO:0000256" key="1">
    <source>
        <dbReference type="ARBA" id="ARBA00006432"/>
    </source>
</evidence>
<dbReference type="PANTHER" id="PTHR45527:SF1">
    <property type="entry name" value="FATTY ACID SYNTHASE"/>
    <property type="match status" value="1"/>
</dbReference>
<keyword evidence="2" id="KW-0276">Fatty acid metabolism</keyword>
<dbReference type="GO" id="GO:0031177">
    <property type="term" value="F:phosphopantetheine binding"/>
    <property type="evidence" value="ECO:0007669"/>
    <property type="project" value="TreeGrafter"/>
</dbReference>
<dbReference type="GO" id="GO:0005737">
    <property type="term" value="C:cytoplasm"/>
    <property type="evidence" value="ECO:0007669"/>
    <property type="project" value="TreeGrafter"/>
</dbReference>
<dbReference type="InterPro" id="IPR009081">
    <property type="entry name" value="PP-bd_ACP"/>
</dbReference>
<feature type="domain" description="Carrier" evidence="4">
    <location>
        <begin position="1627"/>
        <end position="1701"/>
    </location>
</feature>
<dbReference type="CDD" id="cd05931">
    <property type="entry name" value="FAAL"/>
    <property type="match status" value="1"/>
</dbReference>
<dbReference type="SUPFAM" id="SSF56801">
    <property type="entry name" value="Acetyl-CoA synthetase-like"/>
    <property type="match status" value="3"/>
</dbReference>
<dbReference type="Gene3D" id="3.30.300.30">
    <property type="match status" value="3"/>
</dbReference>
<dbReference type="Gene3D" id="3.30.559.30">
    <property type="entry name" value="Nonribosomal peptide synthetase, condensation domain"/>
    <property type="match status" value="2"/>
</dbReference>
<dbReference type="InterPro" id="IPR020845">
    <property type="entry name" value="AMP-binding_CS"/>
</dbReference>
<dbReference type="Gene3D" id="3.30.559.10">
    <property type="entry name" value="Chloramphenicol acetyltransferase-like domain"/>
    <property type="match status" value="2"/>
</dbReference>
<sequence length="2723" mass="302312">MNDAKNNNAGNFVADMLVIWEALGDKPAFVYLHKGEQEESVVSFGKLAIEVRQIAFNLAHEHHLAEGNRVIMMLPTGIEFVQYFFACIYAGIIVVPMDDTFNPKKIDRLHAVMVSTDAKLLIVNERQASRINDAGALTGNITELVVEHEKHAGHYAASRMNPQAVAYLQFTSGSTSTPKGVVITHHNLSHQTRLLAESFAQSEHSVFVSWLPMYHDQGLVSGLLLPASLGATSVLMSPLAFAQKPIRWLQAVSKYKATTSGGPNFGFAQLADLRLSATDKFDLSSWTTAFCGAEPIRMQVVHKFIDKYQAHGFLPCSFVPAYGMAESTLVVTRNKPLLQERARTLDIKLPAEQWRISEPPVSCGAAQSGMDAQIVDPETETVMPEGEIGEIWLSGPSMALGYWRDGRICQQAFQRQIASIPQKGFFATGDLGLTFQGELYVSGRLNEAFKLRGQKVFFHELEASAQHCLPYNQHSAGSCAVIDNLDDTVSLLISIKPAQLDKLDTKAEAMQLAEQLAFEHDVLLTKVYFVKERMPVTSSGKLQRIQCNRQFNQKGFSILDVVELDTGKAVEAADDECCSDWLAEILCDLLRAEDFVPSTGVKLHSLGLSSVEFIQLQHKIEATLGIVIDLKQLMSGLSVGDLDELIKAAPTYSTNSISAVRENKDVPLPRNVVDMLMADEVSGRGAGYLFRTLAIRGPLNQSLFEQSFTDLVTSFPILQSHFRKKHEQFELVYDSGMAVSFQYVDKMTEQDINMKELLDQRVQAIAKQQGGQNHHMEVFQTDNQEFYVLFAFHHAICDFWSLAIYLNAFLEALTPHANKGNTSRNIVDYSQYQQWHADYLSSAAFEKDKEFWLAQQPTQGAPVQTGHDVHTLPVTQCFELPARLCQQVHKQAQALAVTQNSIFIVAYELALSLYNCSRNIGYSLALANRPHHSFADCVGMFANIVPSKSNIADGIVVADYVRKKAAYLTDILCHQSFPISNLLPLAGGTDEVVIGNLFNNTVYAFHRVPFKEQETGIGKLICGIPETVGWRGLRIHPIANYMKESVYDLHFNMLVQHNKFYCVIEADRRHEPHVQSFFDTFLSILELLNQRMSGYVSDVMKLARETVIDPTLGSAKFELATAAPLYLDAITQQLAHQPTHDLIVHAYDIKSPLSAGDFLSRVRALALHLRSAHAIGKGDVVATMVPRGANSGISCLATLLAGGVYLPIESRLPATRRNEILHIARAKLVICDADSRGLHGDVNVLNIDKWQTSAAKEPELTSISLPTIDPTAPAYLIFTSGSTGKPKGALISHEAINNRLRWMHQQFSFGSGDVFIQKTPLTFDVSVWEILSPLLCGGKIVILVAGDEKIPDKITRMIWEHKVTIAHFVPTMLALWLDYLSGRSNEGGLRICICSGEHLLPSHAEAFHTYFSGQCELQNLYGPTEAAIDVTYTDIKDNDVHIGSSAPGCRMLVLDDDDQPLPKGVNGHLWIEGIQVGLGYVGEPELTAQSFQHGPSGEKRYRTGDIAYWREDGNLALVGRLDSQIKLSGYRIELAEIEKSLTGHPEVNQAVVLLVHENILVGFVQSSLAALDEQTLKSYLGNTLPSYMIPNQILVLQQLPLQPNGKVNRRELVQVLSDKAASQTAIVPSNDREAVCFAAWERVLKVPVTHRNDDFFAKGGDSILALRLSAELRAKGYQCTVEHIFNKRTIGGIVQNAVSNNQAVLPFELAKPFTQLSEADAAKVPKPLLTDCYPLSLLQQNIIYQSLNSSNYEIYVTTMRIEAEWSPRLMEEAIDFIVDRHPFLRGAIDVTNYSELVQMIYREIPCALQVHDITGYNATEQDAYLEQWLENEKNTPFEWHLPPLWRLHVHQLDAYTFQLTFSEVSMDGWCVATVLSELLEAYSRLLDGRTLSYSTIPIQYADFVAYERSVLQDSNHIQYWYRFVDEMQVTLVYDNHTFGVPVTNHDTEPNKRCRKVMACEELDAIKALAEKANVPLKHVLLAVHATVIATLTGKSMISTGMEVNSRPESSGGDQIVGVFNNMVPLSVNLKNRDWLALSRQCFAIEQEVLKFRRFPYNEIRKLNGNSDLFDTLFVFTHFHNYQSVLNAQNLAVTDHYASDQTYIPLTAHFNLNVEGTALSLLLDYEAQKLSDDQAQGILHYYAKAIRQCTTQADNEVLNACLLSVQELELLTPPAIEYSSEHTVQRMLCNTLAQQQNQVAVIDGEFEFSFAQLDKLTDVLAGQLTHFGTSPALVLCGTSIEAVIAIVACVKLGIPYIPLDPKTPKNRLVQIAKDSGAGCYLSTVEQHELASRSISLVRVDVQQLQASPRPVLTLLPVHPMDIVYIIYTSGTSGQPKGVAVPQRALVNYLHGALACYMPGINCNSKIPLHGSLAFDMNVTPLYVALLSGICLHIFQDEDFYKTLLAEGTDKYRFIKLTPTQLELLKQIASASGQAQHTWLDKNCTLLLGGETLSNQTVASIHAEVINEYGPTETCVGCSVYPIDAGEPLPGGQNCREHLVPIGKAIANMQVYVLNENLLPVPIGVPGQICIAGAGLAQGYVNQPSLTAEKFIPNPFSQAPGERLYLSGDIGIVRADGNILCVGRQDQQVKINGYRIELEDMANIALQHKMVSNATAQVVCQKEQSLLILFVIPVSDFPFEPLQLMGHLTEYLPAYMIPKHIMTLEALPLTGSGKLDRIALLNIWHEHNEQHLMHLLSQIESLSEEEVDKLLNDASYLEKGVSENL</sequence>
<evidence type="ECO:0000256" key="2">
    <source>
        <dbReference type="ARBA" id="ARBA00022832"/>
    </source>
</evidence>
<keyword evidence="3" id="KW-0443">Lipid metabolism</keyword>
<dbReference type="InterPro" id="IPR025110">
    <property type="entry name" value="AMP-bd_C"/>
</dbReference>
<evidence type="ECO:0000313" key="5">
    <source>
        <dbReference type="EMBL" id="MQL46729.1"/>
    </source>
</evidence>
<proteinExistence type="inferred from homology"/>
<comment type="caution">
    <text evidence="5">The sequence shown here is derived from an EMBL/GenBank/DDBJ whole genome shotgun (WGS) entry which is preliminary data.</text>
</comment>
<dbReference type="SUPFAM" id="SSF52777">
    <property type="entry name" value="CoA-dependent acyltransferases"/>
    <property type="match status" value="4"/>
</dbReference>
<dbReference type="Proteomes" id="UP000481739">
    <property type="component" value="Unassembled WGS sequence"/>
</dbReference>
<dbReference type="GO" id="GO:0006631">
    <property type="term" value="P:fatty acid metabolic process"/>
    <property type="evidence" value="ECO:0007669"/>
    <property type="project" value="UniProtKB-KW"/>
</dbReference>
<dbReference type="NCBIfam" id="NF003417">
    <property type="entry name" value="PRK04813.1"/>
    <property type="match status" value="3"/>
</dbReference>
<dbReference type="Pfam" id="PF13193">
    <property type="entry name" value="AMP-binding_C"/>
    <property type="match status" value="1"/>
</dbReference>
<dbReference type="InterPro" id="IPR023213">
    <property type="entry name" value="CAT-like_dom_sf"/>
</dbReference>
<dbReference type="SUPFAM" id="SSF47336">
    <property type="entry name" value="ACP-like"/>
    <property type="match status" value="2"/>
</dbReference>
<name>A0A7C9KSZ4_9GAMM</name>
<dbReference type="NCBIfam" id="TIGR01733">
    <property type="entry name" value="AA-adenyl-dom"/>
    <property type="match status" value="1"/>
</dbReference>
<dbReference type="InterPro" id="IPR045851">
    <property type="entry name" value="AMP-bd_C_sf"/>
</dbReference>
<dbReference type="Gene3D" id="1.10.1200.10">
    <property type="entry name" value="ACP-like"/>
    <property type="match status" value="1"/>
</dbReference>
<dbReference type="Gene3D" id="3.40.50.12780">
    <property type="entry name" value="N-terminal domain of ligase-like"/>
    <property type="match status" value="3"/>
</dbReference>
<dbReference type="GO" id="GO:0043041">
    <property type="term" value="P:amino acid activation for nonribosomal peptide biosynthetic process"/>
    <property type="evidence" value="ECO:0007669"/>
    <property type="project" value="TreeGrafter"/>
</dbReference>
<protein>
    <submittedName>
        <fullName evidence="5">Amino acid adenylation domain-containing protein</fullName>
    </submittedName>
</protein>
<dbReference type="Pfam" id="PF00550">
    <property type="entry name" value="PP-binding"/>
    <property type="match status" value="2"/>
</dbReference>
<dbReference type="GO" id="GO:0008610">
    <property type="term" value="P:lipid biosynthetic process"/>
    <property type="evidence" value="ECO:0007669"/>
    <property type="project" value="InterPro"/>
</dbReference>